<organism evidence="1 2">
    <name type="scientific">Microthlaspi erraticum</name>
    <dbReference type="NCBI Taxonomy" id="1685480"/>
    <lineage>
        <taxon>Eukaryota</taxon>
        <taxon>Viridiplantae</taxon>
        <taxon>Streptophyta</taxon>
        <taxon>Embryophyta</taxon>
        <taxon>Tracheophyta</taxon>
        <taxon>Spermatophyta</taxon>
        <taxon>Magnoliopsida</taxon>
        <taxon>eudicotyledons</taxon>
        <taxon>Gunneridae</taxon>
        <taxon>Pentapetalae</taxon>
        <taxon>rosids</taxon>
        <taxon>malvids</taxon>
        <taxon>Brassicales</taxon>
        <taxon>Brassicaceae</taxon>
        <taxon>Coluteocarpeae</taxon>
        <taxon>Microthlaspi</taxon>
    </lineage>
</organism>
<accession>A0A6D2I7X3</accession>
<protein>
    <recommendedName>
        <fullName evidence="3">DUF1677 domain-containing protein</fullName>
    </recommendedName>
</protein>
<dbReference type="EMBL" id="CACVBM020001046">
    <property type="protein sequence ID" value="CAA7025947.1"/>
    <property type="molecule type" value="Genomic_DNA"/>
</dbReference>
<evidence type="ECO:0000313" key="2">
    <source>
        <dbReference type="Proteomes" id="UP000467841"/>
    </source>
</evidence>
<gene>
    <name evidence="1" type="ORF">MERR_LOCUS13182</name>
</gene>
<dbReference type="Proteomes" id="UP000467841">
    <property type="component" value="Unassembled WGS sequence"/>
</dbReference>
<evidence type="ECO:0000313" key="1">
    <source>
        <dbReference type="EMBL" id="CAA7025947.1"/>
    </source>
</evidence>
<dbReference type="InterPro" id="IPR012876">
    <property type="entry name" value="DUF1677_pln"/>
</dbReference>
<reference evidence="1" key="1">
    <citation type="submission" date="2020-01" db="EMBL/GenBank/DDBJ databases">
        <authorList>
            <person name="Mishra B."/>
        </authorList>
    </citation>
    <scope>NUCLEOTIDE SEQUENCE [LARGE SCALE GENOMIC DNA]</scope>
</reference>
<dbReference type="PANTHER" id="PTHR33108:SF51">
    <property type="entry name" value="DUF1677 FAMILY PROTEIN (DUF1677)"/>
    <property type="match status" value="1"/>
</dbReference>
<sequence length="233" mass="26436">MDRLQRTFSDISHQLSTDTILTKEPSPAATATTLLSLAAITEVEDAKCECCGMSEECTPEYINRVRSKYSGKLICGLCSDAVEEEIEKMSNSEVVVEKRREEAVKIHMGACARFNKLGRSYPVLYQAEAVKEMLKKRSKKIIRDTKSSEKGGLARSSSCMPALAKELKDQLDRPNIKQMSEKRVMEIAEGSNVGVREVMGMLKTYKRKRQRRGWRLRISLRRRQQTYGNGFSL</sequence>
<comment type="caution">
    <text evidence="1">The sequence shown here is derived from an EMBL/GenBank/DDBJ whole genome shotgun (WGS) entry which is preliminary data.</text>
</comment>
<proteinExistence type="predicted"/>
<dbReference type="Pfam" id="PF07911">
    <property type="entry name" value="DUF1677"/>
    <property type="match status" value="1"/>
</dbReference>
<keyword evidence="2" id="KW-1185">Reference proteome</keyword>
<name>A0A6D2I7X3_9BRAS</name>
<dbReference type="OrthoDB" id="673856at2759"/>
<dbReference type="AlphaFoldDB" id="A0A6D2I7X3"/>
<dbReference type="PANTHER" id="PTHR33108">
    <property type="entry name" value="OS01G0745000 PROTEIN"/>
    <property type="match status" value="1"/>
</dbReference>
<evidence type="ECO:0008006" key="3">
    <source>
        <dbReference type="Google" id="ProtNLM"/>
    </source>
</evidence>